<gene>
    <name evidence="1" type="ORF">L3049_01575</name>
</gene>
<keyword evidence="2" id="KW-1185">Reference proteome</keyword>
<evidence type="ECO:0000313" key="1">
    <source>
        <dbReference type="EMBL" id="MDE5416679.1"/>
    </source>
</evidence>
<dbReference type="NCBIfam" id="TIGR03519">
    <property type="entry name" value="T9SS_PorP_fam"/>
    <property type="match status" value="1"/>
</dbReference>
<protein>
    <submittedName>
        <fullName evidence="1">Type IX secretion system membrane protein PorP/SprF</fullName>
    </submittedName>
</protein>
<dbReference type="InterPro" id="IPR019861">
    <property type="entry name" value="PorP/SprF_Bacteroidetes"/>
</dbReference>
<organism evidence="1 2">
    <name type="scientific">Paralabilibaculum antarcticum</name>
    <dbReference type="NCBI Taxonomy" id="2912572"/>
    <lineage>
        <taxon>Bacteria</taxon>
        <taxon>Pseudomonadati</taxon>
        <taxon>Bacteroidota</taxon>
        <taxon>Bacteroidia</taxon>
        <taxon>Marinilabiliales</taxon>
        <taxon>Marinifilaceae</taxon>
        <taxon>Paralabilibaculum</taxon>
    </lineage>
</organism>
<proteinExistence type="predicted"/>
<accession>A0ABT5VMM8</accession>
<sequence length="306" mass="35211">MRKTLVIIIWLLAPFYLFGQNPLLTNQFIFNPLALNPAVAGTGDALTANLMYRNQWVGFSGAPKTLTFSAHTPMRKQNMGLGLSVINNQIGVSSETSIIGDYSFKIKMREGTLNLGLGGGFIMLNSAWAELRANDPNDDLIQNNSPTYLIPEVSLGVYYSTKKYHVGFSLPHMLSYTFNSTKDKYMIKNDFAKYTYILTGDYIFDLEQQFKYVPSIMLKYQKSDNADFIFMNRLIYMDKYSVGMAFDSEQKVYKGMFQMQLNRQFSLGYVRDFNSTKINQYRKGSHEVMLRYDFKYTIKVHSPRNL</sequence>
<name>A0ABT5VMM8_9BACT</name>
<dbReference type="Proteomes" id="UP001528920">
    <property type="component" value="Unassembled WGS sequence"/>
</dbReference>
<dbReference type="RefSeq" id="WP_275108018.1">
    <property type="nucleotide sequence ID" value="NZ_JAKJSC010000001.1"/>
</dbReference>
<comment type="caution">
    <text evidence="1">The sequence shown here is derived from an EMBL/GenBank/DDBJ whole genome shotgun (WGS) entry which is preliminary data.</text>
</comment>
<reference evidence="1 2" key="1">
    <citation type="submission" date="2022-01" db="EMBL/GenBank/DDBJ databases">
        <title>Labilibaculum sp. nov, a marine bacterium isolated from Antarctica.</title>
        <authorList>
            <person name="Dai W."/>
        </authorList>
    </citation>
    <scope>NUCLEOTIDE SEQUENCE [LARGE SCALE GENOMIC DNA]</scope>
    <source>
        <strain evidence="1 2">DW002</strain>
    </source>
</reference>
<dbReference type="Pfam" id="PF11751">
    <property type="entry name" value="PorP_SprF"/>
    <property type="match status" value="1"/>
</dbReference>
<dbReference type="EMBL" id="JAKJSC010000001">
    <property type="protein sequence ID" value="MDE5416679.1"/>
    <property type="molecule type" value="Genomic_DNA"/>
</dbReference>
<evidence type="ECO:0000313" key="2">
    <source>
        <dbReference type="Proteomes" id="UP001528920"/>
    </source>
</evidence>